<reference evidence="1 2" key="1">
    <citation type="journal article" date="2019" name="Genome Biol. Evol.">
        <title>Insights into the evolution of the New World diploid cottons (Gossypium, subgenus Houzingenia) based on genome sequencing.</title>
        <authorList>
            <person name="Grover C.E."/>
            <person name="Arick M.A. 2nd"/>
            <person name="Thrash A."/>
            <person name="Conover J.L."/>
            <person name="Sanders W.S."/>
            <person name="Peterson D.G."/>
            <person name="Frelichowski J.E."/>
            <person name="Scheffler J.A."/>
            <person name="Scheffler B.E."/>
            <person name="Wendel J.F."/>
        </authorList>
    </citation>
    <scope>NUCLEOTIDE SEQUENCE [LARGE SCALE GENOMIC DNA]</scope>
    <source>
        <strain evidence="1">8</strain>
        <tissue evidence="1">Leaf</tissue>
    </source>
</reference>
<name>A0A7J9DVW4_9ROSI</name>
<dbReference type="InterPro" id="IPR036397">
    <property type="entry name" value="RNaseH_sf"/>
</dbReference>
<evidence type="ECO:0000313" key="2">
    <source>
        <dbReference type="Proteomes" id="UP000593568"/>
    </source>
</evidence>
<proteinExistence type="predicted"/>
<sequence length="119" mass="13700">MKRVRRGIGHFSACGIYGNISEDVLHSIRDCPTTRDIWNLLIPADLIVSFYLGGTHWSFNPALIRRILQLFSQFQHWSIFYIPREENEEADRLVKLTHLDSQGLQVFEVSSFGGVGYVM</sequence>
<gene>
    <name evidence="1" type="ORF">Gotri_014167</name>
</gene>
<evidence type="ECO:0008006" key="3">
    <source>
        <dbReference type="Google" id="ProtNLM"/>
    </source>
</evidence>
<dbReference type="EMBL" id="JABEZW010000005">
    <property type="protein sequence ID" value="MBA0764886.1"/>
    <property type="molecule type" value="Genomic_DNA"/>
</dbReference>
<accession>A0A7J9DVW4</accession>
<keyword evidence="2" id="KW-1185">Reference proteome</keyword>
<organism evidence="1 2">
    <name type="scientific">Gossypium trilobum</name>
    <dbReference type="NCBI Taxonomy" id="34281"/>
    <lineage>
        <taxon>Eukaryota</taxon>
        <taxon>Viridiplantae</taxon>
        <taxon>Streptophyta</taxon>
        <taxon>Embryophyta</taxon>
        <taxon>Tracheophyta</taxon>
        <taxon>Spermatophyta</taxon>
        <taxon>Magnoliopsida</taxon>
        <taxon>eudicotyledons</taxon>
        <taxon>Gunneridae</taxon>
        <taxon>Pentapetalae</taxon>
        <taxon>rosids</taxon>
        <taxon>malvids</taxon>
        <taxon>Malvales</taxon>
        <taxon>Malvaceae</taxon>
        <taxon>Malvoideae</taxon>
        <taxon>Gossypium</taxon>
    </lineage>
</organism>
<evidence type="ECO:0000313" key="1">
    <source>
        <dbReference type="EMBL" id="MBA0764886.1"/>
    </source>
</evidence>
<dbReference type="Proteomes" id="UP000593568">
    <property type="component" value="Unassembled WGS sequence"/>
</dbReference>
<dbReference type="Gene3D" id="3.30.420.10">
    <property type="entry name" value="Ribonuclease H-like superfamily/Ribonuclease H"/>
    <property type="match status" value="1"/>
</dbReference>
<dbReference type="AlphaFoldDB" id="A0A7J9DVW4"/>
<dbReference type="GO" id="GO:0003676">
    <property type="term" value="F:nucleic acid binding"/>
    <property type="evidence" value="ECO:0007669"/>
    <property type="project" value="InterPro"/>
</dbReference>
<protein>
    <recommendedName>
        <fullName evidence="3">RNase H type-1 domain-containing protein</fullName>
    </recommendedName>
</protein>
<comment type="caution">
    <text evidence="1">The sequence shown here is derived from an EMBL/GenBank/DDBJ whole genome shotgun (WGS) entry which is preliminary data.</text>
</comment>